<organism evidence="1 2">
    <name type="scientific">Candidatus Dojkabacteria bacterium</name>
    <dbReference type="NCBI Taxonomy" id="2099670"/>
    <lineage>
        <taxon>Bacteria</taxon>
        <taxon>Candidatus Dojkabacteria</taxon>
    </lineage>
</organism>
<sequence length="69" mass="8181">MNRVEKMPATVRLNKEEEKSIREKCIEINKILIRKERPPVRESELVHAVLKMSLQYTKVNEKGDLYLDV</sequence>
<dbReference type="EMBL" id="SSDS01000080">
    <property type="protein sequence ID" value="TXG76223.1"/>
    <property type="molecule type" value="Genomic_DNA"/>
</dbReference>
<dbReference type="Proteomes" id="UP000321026">
    <property type="component" value="Unassembled WGS sequence"/>
</dbReference>
<reference evidence="1 2" key="1">
    <citation type="submission" date="2018-09" db="EMBL/GenBank/DDBJ databases">
        <title>Metagenome Assembled Genomes from an Advanced Water Purification Facility.</title>
        <authorList>
            <person name="Stamps B.W."/>
            <person name="Spear J.R."/>
        </authorList>
    </citation>
    <scope>NUCLEOTIDE SEQUENCE [LARGE SCALE GENOMIC DNA]</scope>
    <source>
        <strain evidence="1">Bin_63_2</strain>
    </source>
</reference>
<protein>
    <submittedName>
        <fullName evidence="1">Uncharacterized protein</fullName>
    </submittedName>
</protein>
<dbReference type="AlphaFoldDB" id="A0A5C7J420"/>
<evidence type="ECO:0000313" key="1">
    <source>
        <dbReference type="EMBL" id="TXG76223.1"/>
    </source>
</evidence>
<proteinExistence type="predicted"/>
<accession>A0A5C7J420</accession>
<gene>
    <name evidence="1" type="ORF">E6Q11_05080</name>
</gene>
<evidence type="ECO:0000313" key="2">
    <source>
        <dbReference type="Proteomes" id="UP000321026"/>
    </source>
</evidence>
<name>A0A5C7J420_9BACT</name>
<comment type="caution">
    <text evidence="1">The sequence shown here is derived from an EMBL/GenBank/DDBJ whole genome shotgun (WGS) entry which is preliminary data.</text>
</comment>